<keyword evidence="1" id="KW-0732">Signal</keyword>
<sequence>MVLITSSNFLLSCFITAINLVYLVKGDDLFIGCGDEIDFKEMVFTTPYKSVCYKGCKDSSYTYYTHKPDLGQCICYIYPPPAAEYMPGSPGLCNGTEYTMQYNLIKSDWSFERCYSASPINLTEKSSDSFKACMDRCAPNEVAIARPTGIFPGHTNCVCASTNNLEGLEETECDYQKYFAYTHTPVPAITSKRATRAVVIAERRALASE</sequence>
<evidence type="ECO:0000256" key="1">
    <source>
        <dbReference type="SAM" id="SignalP"/>
    </source>
</evidence>
<organism evidence="2 3">
    <name type="scientific">Kwoniella dendrophila CBS 6074</name>
    <dbReference type="NCBI Taxonomy" id="1295534"/>
    <lineage>
        <taxon>Eukaryota</taxon>
        <taxon>Fungi</taxon>
        <taxon>Dikarya</taxon>
        <taxon>Basidiomycota</taxon>
        <taxon>Agaricomycotina</taxon>
        <taxon>Tremellomycetes</taxon>
        <taxon>Tremellales</taxon>
        <taxon>Cryptococcaceae</taxon>
        <taxon>Kwoniella</taxon>
    </lineage>
</organism>
<keyword evidence="3" id="KW-1185">Reference proteome</keyword>
<dbReference type="Proteomes" id="UP001355207">
    <property type="component" value="Chromosome 7"/>
</dbReference>
<dbReference type="AlphaFoldDB" id="A0AAX4JZW6"/>
<evidence type="ECO:0000313" key="2">
    <source>
        <dbReference type="EMBL" id="WWC90439.1"/>
    </source>
</evidence>
<feature type="chain" id="PRO_5043993876" description="WSC domain-containing protein" evidence="1">
    <location>
        <begin position="27"/>
        <end position="209"/>
    </location>
</feature>
<dbReference type="EMBL" id="CP144104">
    <property type="protein sequence ID" value="WWC90439.1"/>
    <property type="molecule type" value="Genomic_DNA"/>
</dbReference>
<proteinExistence type="predicted"/>
<feature type="signal peptide" evidence="1">
    <location>
        <begin position="1"/>
        <end position="26"/>
    </location>
</feature>
<accession>A0AAX4JZW6</accession>
<evidence type="ECO:0000313" key="3">
    <source>
        <dbReference type="Proteomes" id="UP001355207"/>
    </source>
</evidence>
<evidence type="ECO:0008006" key="4">
    <source>
        <dbReference type="Google" id="ProtNLM"/>
    </source>
</evidence>
<name>A0AAX4JZW6_9TREE</name>
<protein>
    <recommendedName>
        <fullName evidence="4">WSC domain-containing protein</fullName>
    </recommendedName>
</protein>
<reference evidence="2 3" key="1">
    <citation type="submission" date="2024-01" db="EMBL/GenBank/DDBJ databases">
        <title>Comparative genomics of Cryptococcus and Kwoniella reveals pathogenesis evolution and contrasting modes of karyotype evolution via chromosome fusion or intercentromeric recombination.</title>
        <authorList>
            <person name="Coelho M.A."/>
            <person name="David-Palma M."/>
            <person name="Shea T."/>
            <person name="Bowers K."/>
            <person name="McGinley-Smith S."/>
            <person name="Mohammad A.W."/>
            <person name="Gnirke A."/>
            <person name="Yurkov A.M."/>
            <person name="Nowrousian M."/>
            <person name="Sun S."/>
            <person name="Cuomo C.A."/>
            <person name="Heitman J."/>
        </authorList>
    </citation>
    <scope>NUCLEOTIDE SEQUENCE [LARGE SCALE GENOMIC DNA]</scope>
    <source>
        <strain evidence="2 3">CBS 6074</strain>
    </source>
</reference>
<dbReference type="GeneID" id="91096044"/>
<gene>
    <name evidence="2" type="ORF">L201_005374</name>
</gene>
<dbReference type="RefSeq" id="XP_066077202.1">
    <property type="nucleotide sequence ID" value="XM_066221105.1"/>
</dbReference>